<dbReference type="PANTHER" id="PTHR37469">
    <property type="entry name" value="CELLOBIONIC ACID PHOSPHORYLASE-RELATED"/>
    <property type="match status" value="1"/>
</dbReference>
<feature type="domain" description="Glycosyl hydrolase 94 supersandwich" evidence="2">
    <location>
        <begin position="26"/>
        <end position="283"/>
    </location>
</feature>
<dbReference type="GO" id="GO:0030246">
    <property type="term" value="F:carbohydrate binding"/>
    <property type="evidence" value="ECO:0007669"/>
    <property type="project" value="InterPro"/>
</dbReference>
<dbReference type="Proteomes" id="UP000316609">
    <property type="component" value="Unassembled WGS sequence"/>
</dbReference>
<protein>
    <recommendedName>
        <fullName evidence="2">Glycosyl hydrolase 94 supersandwich domain-containing protein</fullName>
    </recommendedName>
</protein>
<dbReference type="Pfam" id="PF06165">
    <property type="entry name" value="GH94_b-supersand"/>
    <property type="match status" value="2"/>
</dbReference>
<feature type="compositionally biased region" description="Low complexity" evidence="1">
    <location>
        <begin position="20"/>
        <end position="33"/>
    </location>
</feature>
<comment type="caution">
    <text evidence="3">The sequence shown here is derived from an EMBL/GenBank/DDBJ whole genome shotgun (WGS) entry which is preliminary data.</text>
</comment>
<reference evidence="3 4" key="1">
    <citation type="journal article" date="2019" name="Nat. Microbiol.">
        <title>Mediterranean grassland soil C-N compound turnover is dependent on rainfall and depth, and is mediated by genomically divergent microorganisms.</title>
        <authorList>
            <person name="Diamond S."/>
            <person name="Andeer P.F."/>
            <person name="Li Z."/>
            <person name="Crits-Christoph A."/>
            <person name="Burstein D."/>
            <person name="Anantharaman K."/>
            <person name="Lane K.R."/>
            <person name="Thomas B.C."/>
            <person name="Pan C."/>
            <person name="Northen T.R."/>
            <person name="Banfield J.F."/>
        </authorList>
    </citation>
    <scope>NUCLEOTIDE SEQUENCE [LARGE SCALE GENOMIC DNA]</scope>
    <source>
        <strain evidence="3">WS_8</strain>
    </source>
</reference>
<organism evidence="3 4">
    <name type="scientific">Eiseniibacteriota bacterium</name>
    <dbReference type="NCBI Taxonomy" id="2212470"/>
    <lineage>
        <taxon>Bacteria</taxon>
        <taxon>Candidatus Eiseniibacteriota</taxon>
    </lineage>
</organism>
<feature type="domain" description="Glycosyl hydrolase 94 supersandwich" evidence="2">
    <location>
        <begin position="447"/>
        <end position="497"/>
    </location>
</feature>
<evidence type="ECO:0000259" key="2">
    <source>
        <dbReference type="Pfam" id="PF06165"/>
    </source>
</evidence>
<dbReference type="InterPro" id="IPR011013">
    <property type="entry name" value="Gal_mutarotase_sf_dom"/>
</dbReference>
<dbReference type="AlphaFoldDB" id="A0A538TLQ9"/>
<dbReference type="InterPro" id="IPR037018">
    <property type="entry name" value="GH65_N"/>
</dbReference>
<dbReference type="GO" id="GO:0003824">
    <property type="term" value="F:catalytic activity"/>
    <property type="evidence" value="ECO:0007669"/>
    <property type="project" value="InterPro"/>
</dbReference>
<dbReference type="InterPro" id="IPR052047">
    <property type="entry name" value="GH94_Enzymes"/>
</dbReference>
<sequence length="557" mass="60275">MQQPRRMHPREAVSERRPVARAPARSASPSGRLLGNGRLRTLFTAAGTGGSWLGSDALYRWRGDRVEDLDGWFHYLRDLKSGAFWSAGIRPVALPLDHYEVANAPGSISITRETHGIESRLDVWVDAEQPMECRHLTLRNRSAHTRRIEVTSVLEVVLHRPQADAAHPAFSKLFIETEAIPSRGTVLARRRPRDPRGAHPWLAQSLGGRGALELATDRSSFVGRGRDLVRPVALTERAPLLATTGAVLDPILALRRTVSLAPGESAELPLLLAAAESREQALASLLGVSDSAALARSHERADAHARARLKRLRLGADGAQLDSLGAAVLYGDPRLRPRLEHLSRVSSGLGPVRDLGLDPETPIVLVEPTAKCARLGEETLDLLRVIARLVISDRLPDLGPWRGAERSRDPADARPAARRPAPISDPDRDGEALRCWNGTGGFSADGREYVIRLPRSAAGLSLPPRPWVNILANPGFGTIVSETGAACTWSGNSREFRSATRTTSHSPLKTVRPARPGPRCPGRRRMPAPTRCATASATAAAATRAGHSRWTRGSGSP</sequence>
<evidence type="ECO:0000313" key="4">
    <source>
        <dbReference type="Proteomes" id="UP000316609"/>
    </source>
</evidence>
<dbReference type="EMBL" id="VBOY01000083">
    <property type="protein sequence ID" value="TMQ64566.1"/>
    <property type="molecule type" value="Genomic_DNA"/>
</dbReference>
<gene>
    <name evidence="3" type="ORF">E6K78_08900</name>
</gene>
<feature type="compositionally biased region" description="Basic and acidic residues" evidence="1">
    <location>
        <begin position="9"/>
        <end position="18"/>
    </location>
</feature>
<evidence type="ECO:0000256" key="1">
    <source>
        <dbReference type="SAM" id="MobiDB-lite"/>
    </source>
</evidence>
<dbReference type="SMART" id="SM01068">
    <property type="entry name" value="CBM_X"/>
    <property type="match status" value="2"/>
</dbReference>
<feature type="compositionally biased region" description="Low complexity" evidence="1">
    <location>
        <begin position="527"/>
        <end position="545"/>
    </location>
</feature>
<dbReference type="GO" id="GO:0005975">
    <property type="term" value="P:carbohydrate metabolic process"/>
    <property type="evidence" value="ECO:0007669"/>
    <property type="project" value="InterPro"/>
</dbReference>
<feature type="compositionally biased region" description="Polar residues" evidence="1">
    <location>
        <begin position="492"/>
        <end position="507"/>
    </location>
</feature>
<dbReference type="Gene3D" id="2.70.98.40">
    <property type="entry name" value="Glycoside hydrolase, family 65, N-terminal domain"/>
    <property type="match status" value="2"/>
</dbReference>
<accession>A0A538TLQ9</accession>
<feature type="region of interest" description="Disordered" evidence="1">
    <location>
        <begin position="401"/>
        <end position="434"/>
    </location>
</feature>
<feature type="region of interest" description="Disordered" evidence="1">
    <location>
        <begin position="492"/>
        <end position="557"/>
    </location>
</feature>
<dbReference type="SUPFAM" id="SSF74650">
    <property type="entry name" value="Galactose mutarotase-like"/>
    <property type="match status" value="2"/>
</dbReference>
<dbReference type="PANTHER" id="PTHR37469:SF2">
    <property type="entry name" value="CELLOBIONIC ACID PHOSPHORYLASE"/>
    <property type="match status" value="1"/>
</dbReference>
<feature type="compositionally biased region" description="Basic and acidic residues" evidence="1">
    <location>
        <begin position="403"/>
        <end position="412"/>
    </location>
</feature>
<name>A0A538TLQ9_UNCEI</name>
<evidence type="ECO:0000313" key="3">
    <source>
        <dbReference type="EMBL" id="TMQ64566.1"/>
    </source>
</evidence>
<proteinExistence type="predicted"/>
<feature type="region of interest" description="Disordered" evidence="1">
    <location>
        <begin position="1"/>
        <end position="33"/>
    </location>
</feature>
<dbReference type="InterPro" id="IPR010383">
    <property type="entry name" value="Glyco_hydrolase_94_b-supersand"/>
</dbReference>